<protein>
    <submittedName>
        <fullName evidence="1">Uncharacterized protein</fullName>
    </submittedName>
</protein>
<feature type="non-terminal residue" evidence="1">
    <location>
        <position position="1"/>
    </location>
</feature>
<comment type="caution">
    <text evidence="1">The sequence shown here is derived from an EMBL/GenBank/DDBJ whole genome shotgun (WGS) entry which is preliminary data.</text>
</comment>
<dbReference type="EMBL" id="BARS01027702">
    <property type="protein sequence ID" value="GAG00457.1"/>
    <property type="molecule type" value="Genomic_DNA"/>
</dbReference>
<reference evidence="1" key="1">
    <citation type="journal article" date="2014" name="Front. Microbiol.">
        <title>High frequency of phylogenetically diverse reductive dehalogenase-homologous genes in deep subseafloor sedimentary metagenomes.</title>
        <authorList>
            <person name="Kawai M."/>
            <person name="Futagami T."/>
            <person name="Toyoda A."/>
            <person name="Takaki Y."/>
            <person name="Nishi S."/>
            <person name="Hori S."/>
            <person name="Arai W."/>
            <person name="Tsubouchi T."/>
            <person name="Morono Y."/>
            <person name="Uchiyama I."/>
            <person name="Ito T."/>
            <person name="Fujiyama A."/>
            <person name="Inagaki F."/>
            <person name="Takami H."/>
        </authorList>
    </citation>
    <scope>NUCLEOTIDE SEQUENCE</scope>
    <source>
        <strain evidence="1">Expedition CK06-06</strain>
    </source>
</reference>
<name>X0UMF6_9ZZZZ</name>
<gene>
    <name evidence="1" type="ORF">S01H1_43476</name>
</gene>
<evidence type="ECO:0000313" key="1">
    <source>
        <dbReference type="EMBL" id="GAG00457.1"/>
    </source>
</evidence>
<organism evidence="1">
    <name type="scientific">marine sediment metagenome</name>
    <dbReference type="NCBI Taxonomy" id="412755"/>
    <lineage>
        <taxon>unclassified sequences</taxon>
        <taxon>metagenomes</taxon>
        <taxon>ecological metagenomes</taxon>
    </lineage>
</organism>
<sequence length="36" mass="4261">QKALPKAYEADERSIMFTKVGKHQPQMRTWNTVEKI</sequence>
<accession>X0UMF6</accession>
<proteinExistence type="predicted"/>
<dbReference type="AlphaFoldDB" id="X0UMF6"/>